<dbReference type="AlphaFoldDB" id="A0AAP0MF19"/>
<gene>
    <name evidence="1" type="ORF">WN944_016034</name>
</gene>
<proteinExistence type="predicted"/>
<reference evidence="1 2" key="1">
    <citation type="submission" date="2024-05" db="EMBL/GenBank/DDBJ databases">
        <title>Haplotype-resolved chromosome-level genome assembly of Huyou (Citrus changshanensis).</title>
        <authorList>
            <person name="Miao C."/>
            <person name="Chen W."/>
            <person name="Wu Y."/>
            <person name="Wang L."/>
            <person name="Zhao S."/>
            <person name="Grierson D."/>
            <person name="Xu C."/>
            <person name="Chen K."/>
        </authorList>
    </citation>
    <scope>NUCLEOTIDE SEQUENCE [LARGE SCALE GENOMIC DNA]</scope>
    <source>
        <strain evidence="1">01-14</strain>
        <tissue evidence="1">Leaf</tissue>
    </source>
</reference>
<keyword evidence="2" id="KW-1185">Reference proteome</keyword>
<accession>A0AAP0MF19</accession>
<organism evidence="1 2">
    <name type="scientific">Citrus x changshan-huyou</name>
    <dbReference type="NCBI Taxonomy" id="2935761"/>
    <lineage>
        <taxon>Eukaryota</taxon>
        <taxon>Viridiplantae</taxon>
        <taxon>Streptophyta</taxon>
        <taxon>Embryophyta</taxon>
        <taxon>Tracheophyta</taxon>
        <taxon>Spermatophyta</taxon>
        <taxon>Magnoliopsida</taxon>
        <taxon>eudicotyledons</taxon>
        <taxon>Gunneridae</taxon>
        <taxon>Pentapetalae</taxon>
        <taxon>rosids</taxon>
        <taxon>malvids</taxon>
        <taxon>Sapindales</taxon>
        <taxon>Rutaceae</taxon>
        <taxon>Aurantioideae</taxon>
        <taxon>Citrus</taxon>
    </lineage>
</organism>
<evidence type="ECO:0000313" key="1">
    <source>
        <dbReference type="EMBL" id="KAK9200835.1"/>
    </source>
</evidence>
<dbReference type="EMBL" id="JBCGBO010000005">
    <property type="protein sequence ID" value="KAK9200835.1"/>
    <property type="molecule type" value="Genomic_DNA"/>
</dbReference>
<name>A0AAP0MF19_9ROSI</name>
<dbReference type="Proteomes" id="UP001428341">
    <property type="component" value="Unassembled WGS sequence"/>
</dbReference>
<evidence type="ECO:0000313" key="2">
    <source>
        <dbReference type="Proteomes" id="UP001428341"/>
    </source>
</evidence>
<sequence length="111" mass="13030">MVALAVRESGSGVEAYGWAKLKTPCENDVCSGRNAEDEKDLDYFGSGGFECRIRDRRIIPDGYHWEVAEEDFDGYHWEVDEEDFDGYHWEVDEEDFDGYHWEVDEEDFGMR</sequence>
<protein>
    <submittedName>
        <fullName evidence="1">Uncharacterized protein</fullName>
    </submittedName>
</protein>
<comment type="caution">
    <text evidence="1">The sequence shown here is derived from an EMBL/GenBank/DDBJ whole genome shotgun (WGS) entry which is preliminary data.</text>
</comment>